<dbReference type="EMBL" id="JACEFF010000624">
    <property type="protein sequence ID" value="KAH9634109.1"/>
    <property type="molecule type" value="Genomic_DNA"/>
</dbReference>
<protein>
    <recommendedName>
        <fullName evidence="2">proton-translocating NAD(P)(+) transhydrogenase</fullName>
        <ecNumber evidence="2">7.1.1.1</ecNumber>
    </recommendedName>
</protein>
<dbReference type="InterPro" id="IPR007886">
    <property type="entry name" value="AlaDH/PNT_N"/>
</dbReference>
<dbReference type="Pfam" id="PF05222">
    <property type="entry name" value="AlaDh_PNT_N"/>
    <property type="match status" value="1"/>
</dbReference>
<sequence length="244" mass="26276">MSGSVRLLCIRKPLQRSWHYRLSSSSATAPPTPGIPYSKLSVGIPKEIWENEKRVAVVPAVVSKLVKKGFSVNIEENAGALANFPNKSYEEAGAKVTSLKDTFQSDIILKVRPLIDNEVQSVRPEGTLISFLYPAQNQELIKKLADKNVNAFGQMTAAGRVPPCRVLVVGGGVAGLAAAAQARCMGAAVRAFDTRPAVREQIESLGAQFITMDMKRWVYPNPSGWGAASTLPLAAIANGNFQIK</sequence>
<dbReference type="AlphaFoldDB" id="A0A922MCF5"/>
<dbReference type="PANTHER" id="PTHR10160">
    <property type="entry name" value="NAD(P) TRANSHYDROGENASE"/>
    <property type="match status" value="1"/>
</dbReference>
<keyword evidence="5" id="KW-1278">Translocase</keyword>
<evidence type="ECO:0000313" key="10">
    <source>
        <dbReference type="EMBL" id="KAH9634109.1"/>
    </source>
</evidence>
<gene>
    <name evidence="10" type="ORF">HF086_001311</name>
</gene>
<dbReference type="InterPro" id="IPR036291">
    <property type="entry name" value="NAD(P)-bd_dom_sf"/>
</dbReference>
<accession>A0A922MCF5</accession>
<dbReference type="GO" id="GO:0050661">
    <property type="term" value="F:NADP binding"/>
    <property type="evidence" value="ECO:0007669"/>
    <property type="project" value="TreeGrafter"/>
</dbReference>
<evidence type="ECO:0000256" key="6">
    <source>
        <dbReference type="ARBA" id="ARBA00023027"/>
    </source>
</evidence>
<feature type="domain" description="Alanine dehydrogenase/pyridine nucleotide transhydrogenase NAD(H)-binding" evidence="8">
    <location>
        <begin position="145"/>
        <end position="243"/>
    </location>
</feature>
<comment type="caution">
    <text evidence="10">The sequence shown here is derived from an EMBL/GenBank/DDBJ whole genome shotgun (WGS) entry which is preliminary data.</text>
</comment>
<dbReference type="GO" id="GO:0006740">
    <property type="term" value="P:NADPH regeneration"/>
    <property type="evidence" value="ECO:0007669"/>
    <property type="project" value="TreeGrafter"/>
</dbReference>
<evidence type="ECO:0000256" key="7">
    <source>
        <dbReference type="ARBA" id="ARBA00048202"/>
    </source>
</evidence>
<dbReference type="EC" id="7.1.1.1" evidence="2"/>
<evidence type="ECO:0000256" key="5">
    <source>
        <dbReference type="ARBA" id="ARBA00022967"/>
    </source>
</evidence>
<name>A0A922MCF5_SPOEX</name>
<dbReference type="SUPFAM" id="SSF52283">
    <property type="entry name" value="Formate/glycerate dehydrogenase catalytic domain-like"/>
    <property type="match status" value="1"/>
</dbReference>
<evidence type="ECO:0000313" key="11">
    <source>
        <dbReference type="Proteomes" id="UP000814243"/>
    </source>
</evidence>
<dbReference type="InterPro" id="IPR007698">
    <property type="entry name" value="AlaDH/PNT_NAD(H)-bd"/>
</dbReference>
<evidence type="ECO:0000256" key="1">
    <source>
        <dbReference type="ARBA" id="ARBA00005624"/>
    </source>
</evidence>
<dbReference type="Proteomes" id="UP000814243">
    <property type="component" value="Unassembled WGS sequence"/>
</dbReference>
<organism evidence="10 11">
    <name type="scientific">Spodoptera exigua</name>
    <name type="common">Beet armyworm</name>
    <name type="synonym">Noctua fulgens</name>
    <dbReference type="NCBI Taxonomy" id="7107"/>
    <lineage>
        <taxon>Eukaryota</taxon>
        <taxon>Metazoa</taxon>
        <taxon>Ecdysozoa</taxon>
        <taxon>Arthropoda</taxon>
        <taxon>Hexapoda</taxon>
        <taxon>Insecta</taxon>
        <taxon>Pterygota</taxon>
        <taxon>Neoptera</taxon>
        <taxon>Endopterygota</taxon>
        <taxon>Lepidoptera</taxon>
        <taxon>Glossata</taxon>
        <taxon>Ditrysia</taxon>
        <taxon>Noctuoidea</taxon>
        <taxon>Noctuidae</taxon>
        <taxon>Amphipyrinae</taxon>
        <taxon>Spodoptera</taxon>
    </lineage>
</organism>
<dbReference type="SMART" id="SM01002">
    <property type="entry name" value="AlaDh_PNT_C"/>
    <property type="match status" value="1"/>
</dbReference>
<evidence type="ECO:0000256" key="4">
    <source>
        <dbReference type="ARBA" id="ARBA00022857"/>
    </source>
</evidence>
<dbReference type="GO" id="GO:0008750">
    <property type="term" value="F:proton-translocating NAD(P)+ transhydrogenase activity"/>
    <property type="evidence" value="ECO:0007669"/>
    <property type="project" value="UniProtKB-EC"/>
</dbReference>
<dbReference type="GO" id="GO:0005743">
    <property type="term" value="C:mitochondrial inner membrane"/>
    <property type="evidence" value="ECO:0007669"/>
    <property type="project" value="TreeGrafter"/>
</dbReference>
<keyword evidence="3" id="KW-0547">Nucleotide-binding</keyword>
<evidence type="ECO:0000259" key="8">
    <source>
        <dbReference type="SMART" id="SM01002"/>
    </source>
</evidence>
<dbReference type="SUPFAM" id="SSF51735">
    <property type="entry name" value="NAD(P)-binding Rossmann-fold domains"/>
    <property type="match status" value="1"/>
</dbReference>
<dbReference type="SMART" id="SM01003">
    <property type="entry name" value="AlaDh_PNT_N"/>
    <property type="match status" value="1"/>
</dbReference>
<evidence type="ECO:0000256" key="2">
    <source>
        <dbReference type="ARBA" id="ARBA00012943"/>
    </source>
</evidence>
<reference evidence="10" key="1">
    <citation type="journal article" date="2021" name="G3 (Bethesda)">
        <title>Genome and transcriptome analysis of the beet armyworm Spodoptera exigua reveals targets for pest control. .</title>
        <authorList>
            <person name="Simon S."/>
            <person name="Breeschoten T."/>
            <person name="Jansen H.J."/>
            <person name="Dirks R.P."/>
            <person name="Schranz M.E."/>
            <person name="Ros V.I.D."/>
        </authorList>
    </citation>
    <scope>NUCLEOTIDE SEQUENCE</scope>
    <source>
        <strain evidence="10">TB_SE_WUR_2020</strain>
    </source>
</reference>
<comment type="catalytic activity">
    <reaction evidence="7">
        <text>NAD(+) + NADPH + H(+)(in) = NADH + NADP(+) + H(+)(out)</text>
        <dbReference type="Rhea" id="RHEA:47992"/>
        <dbReference type="ChEBI" id="CHEBI:15378"/>
        <dbReference type="ChEBI" id="CHEBI:57540"/>
        <dbReference type="ChEBI" id="CHEBI:57783"/>
        <dbReference type="ChEBI" id="CHEBI:57945"/>
        <dbReference type="ChEBI" id="CHEBI:58349"/>
        <dbReference type="EC" id="7.1.1.1"/>
    </reaction>
</comment>
<keyword evidence="6" id="KW-0520">NAD</keyword>
<proteinExistence type="inferred from homology"/>
<comment type="similarity">
    <text evidence="1">In the N-terminal section; belongs to the AlaDH/PNT family.</text>
</comment>
<keyword evidence="4" id="KW-0521">NADP</keyword>
<feature type="domain" description="Alanine dehydrogenase/pyridine nucleotide transhydrogenase N-terminal" evidence="9">
    <location>
        <begin position="43"/>
        <end position="177"/>
    </location>
</feature>
<evidence type="ECO:0000256" key="3">
    <source>
        <dbReference type="ARBA" id="ARBA00022741"/>
    </source>
</evidence>
<dbReference type="Gene3D" id="3.40.50.720">
    <property type="entry name" value="NAD(P)-binding Rossmann-like Domain"/>
    <property type="match status" value="2"/>
</dbReference>
<evidence type="ECO:0000259" key="9">
    <source>
        <dbReference type="SMART" id="SM01003"/>
    </source>
</evidence>
<dbReference type="PANTHER" id="PTHR10160:SF19">
    <property type="entry name" value="PROTON-TRANSLOCATING NAD(P)(+) TRANSHYDROGENASE"/>
    <property type="match status" value="1"/>
</dbReference>